<evidence type="ECO:0000313" key="2">
    <source>
        <dbReference type="EMBL" id="KAJ6710063.1"/>
    </source>
</evidence>
<sequence length="393" mass="44342">MPLYFFPFESAFEVQKKGSTSLLGNWLKSFKMEIRMDFLNWLDHDTSMKILGCLQDPADLVRVSSVSRSWRHFVIANGLCKQLCLRMFPHFLRVDCVIEPSCGNEKASEVGCSKFVEWETLKREHKAYAFLAQGCLLFPFKECILDAISASSTDNYPAESIRNTLLQGDHSEGRPSYWSSKGQRDAEVPETLVYKLVADICVITEINIQPFQAYFQPGSPIYSAISVRFSMGHPKCPMGDPLGEPLDDTAHDKFIWTYSSPEFPMAQENSLQNFKLPEPVVCIGGILQIELLGRVQRQEMDDLFYICVAHVQVKGRPLSPAFGVEMLGPSGKFVLKALSCDPPSLPDDDDSYHGGHLHGRVDLELIMNAWRGEGDLEYDWDSEDEVDDELAAF</sequence>
<name>A0A9Q0TEB0_9ROSI</name>
<comment type="caution">
    <text evidence="2">The sequence shown here is derived from an EMBL/GenBank/DDBJ whole genome shotgun (WGS) entry which is preliminary data.</text>
</comment>
<reference evidence="2" key="1">
    <citation type="submission" date="2022-11" db="EMBL/GenBank/DDBJ databases">
        <authorList>
            <person name="Hyden B.L."/>
            <person name="Feng K."/>
            <person name="Yates T."/>
            <person name="Jawdy S."/>
            <person name="Smart L.B."/>
            <person name="Muchero W."/>
        </authorList>
    </citation>
    <scope>NUCLEOTIDE SEQUENCE</scope>
    <source>
        <tissue evidence="2">Shoot tip</tissue>
    </source>
</reference>
<dbReference type="InterPro" id="IPR001810">
    <property type="entry name" value="F-box_dom"/>
</dbReference>
<dbReference type="InterPro" id="IPR036047">
    <property type="entry name" value="F-box-like_dom_sf"/>
</dbReference>
<keyword evidence="3" id="KW-1185">Reference proteome</keyword>
<dbReference type="Proteomes" id="UP001151752">
    <property type="component" value="Chromosome 2"/>
</dbReference>
<evidence type="ECO:0000313" key="3">
    <source>
        <dbReference type="Proteomes" id="UP001151752"/>
    </source>
</evidence>
<dbReference type="Gene3D" id="1.20.1280.50">
    <property type="match status" value="1"/>
</dbReference>
<dbReference type="SUPFAM" id="SSF81383">
    <property type="entry name" value="F-box domain"/>
    <property type="match status" value="1"/>
</dbReference>
<evidence type="ECO:0000259" key="1">
    <source>
        <dbReference type="Pfam" id="PF12937"/>
    </source>
</evidence>
<proteinExistence type="predicted"/>
<accession>A0A9Q0TEB0</accession>
<dbReference type="PANTHER" id="PTHR39741:SF14">
    <property type="entry name" value="F-BOX DOMAIN-CONTAINING PROTEIN"/>
    <property type="match status" value="1"/>
</dbReference>
<gene>
    <name evidence="2" type="ORF">OIU74_011054</name>
</gene>
<organism evidence="2 3">
    <name type="scientific">Salix koriyanagi</name>
    <dbReference type="NCBI Taxonomy" id="2511006"/>
    <lineage>
        <taxon>Eukaryota</taxon>
        <taxon>Viridiplantae</taxon>
        <taxon>Streptophyta</taxon>
        <taxon>Embryophyta</taxon>
        <taxon>Tracheophyta</taxon>
        <taxon>Spermatophyta</taxon>
        <taxon>Magnoliopsida</taxon>
        <taxon>eudicotyledons</taxon>
        <taxon>Gunneridae</taxon>
        <taxon>Pentapetalae</taxon>
        <taxon>rosids</taxon>
        <taxon>fabids</taxon>
        <taxon>Malpighiales</taxon>
        <taxon>Salicaceae</taxon>
        <taxon>Saliceae</taxon>
        <taxon>Salix</taxon>
    </lineage>
</organism>
<dbReference type="AlphaFoldDB" id="A0A9Q0TEB0"/>
<reference evidence="2" key="2">
    <citation type="journal article" date="2023" name="Int. J. Mol. Sci.">
        <title>De Novo Assembly and Annotation of 11 Diverse Shrub Willow (Salix) Genomes Reveals Novel Gene Organization in Sex-Linked Regions.</title>
        <authorList>
            <person name="Hyden B."/>
            <person name="Feng K."/>
            <person name="Yates T.B."/>
            <person name="Jawdy S."/>
            <person name="Cereghino C."/>
            <person name="Smart L.B."/>
            <person name="Muchero W."/>
        </authorList>
    </citation>
    <scope>NUCLEOTIDE SEQUENCE</scope>
    <source>
        <tissue evidence="2">Shoot tip</tissue>
    </source>
</reference>
<dbReference type="EMBL" id="JAPFFM010000015">
    <property type="protein sequence ID" value="KAJ6710063.1"/>
    <property type="molecule type" value="Genomic_DNA"/>
</dbReference>
<dbReference type="Pfam" id="PF12937">
    <property type="entry name" value="F-box-like"/>
    <property type="match status" value="1"/>
</dbReference>
<dbReference type="PANTHER" id="PTHR39741">
    <property type="entry name" value="F-BOX DOMAIN CONTAINING PROTEIN, EXPRESSED"/>
    <property type="match status" value="1"/>
</dbReference>
<feature type="domain" description="F-box" evidence="1">
    <location>
        <begin position="47"/>
        <end position="86"/>
    </location>
</feature>
<dbReference type="InterPro" id="IPR055336">
    <property type="entry name" value="At4g00755-like"/>
</dbReference>
<protein>
    <submittedName>
        <fullName evidence="2">F-BOX DOMAIN CONTAINING PROTEIN EXPRESSED</fullName>
    </submittedName>
</protein>